<dbReference type="PROSITE" id="PS51257">
    <property type="entry name" value="PROKAR_LIPOPROTEIN"/>
    <property type="match status" value="1"/>
</dbReference>
<comment type="caution">
    <text evidence="3">The sequence shown here is derived from an EMBL/GenBank/DDBJ whole genome shotgun (WGS) entry which is preliminary data.</text>
</comment>
<proteinExistence type="predicted"/>
<dbReference type="EMBL" id="AGWM01000004">
    <property type="protein sequence ID" value="EPD27906.1"/>
    <property type="molecule type" value="Genomic_DNA"/>
</dbReference>
<feature type="compositionally biased region" description="Low complexity" evidence="1">
    <location>
        <begin position="26"/>
        <end position="42"/>
    </location>
</feature>
<dbReference type="OrthoDB" id="3265766at2"/>
<feature type="signal peptide" evidence="2">
    <location>
        <begin position="1"/>
        <end position="20"/>
    </location>
</feature>
<dbReference type="Proteomes" id="UP000014393">
    <property type="component" value="Unassembled WGS sequence"/>
</dbReference>
<gene>
    <name evidence="3" type="ORF">HMPREF9237_00467</name>
</gene>
<sequence>MKRFVPSALALASAFALTLAGCTNSDGSAASPDSSAPAASASGAGGSSGTATAAPAPEFAALASSNLALPDYLARAVRDGDGTYPGKEPAQVTVPFTKGTALLHDTERGTPARTPVTTGATGATPSTNLFEIRMDDLGATTLGGVPVRGVIFTSSIRRTGAEAAPETPSVTFAWYDGANQPIAQIMPEDYRHGSAHAPRIDVVDMQADQISLSWAPLDSFGGQASVRGRFTWNGSAWVQDQVEYTLADGSVVVQPKNAELEALATAEKAREAGMSGELAGRVFTADTRIAGCSLRGPDSITYFPYASFIADNRADAAAGSDAKASAGERGRSYWIGEPAETTPAAATDILCALDGNEFAILGGNRREAAQLVPETPTKRFDSYLVLEGNPAGEARLKEIVAAENES</sequence>
<organism evidence="3 4">
    <name type="scientific">Actinotignum schaalii FB123-CNA-2</name>
    <dbReference type="NCBI Taxonomy" id="883067"/>
    <lineage>
        <taxon>Bacteria</taxon>
        <taxon>Bacillati</taxon>
        <taxon>Actinomycetota</taxon>
        <taxon>Actinomycetes</taxon>
        <taxon>Actinomycetales</taxon>
        <taxon>Actinomycetaceae</taxon>
        <taxon>Actinotignum</taxon>
    </lineage>
</organism>
<dbReference type="AlphaFoldDB" id="S2VM83"/>
<feature type="chain" id="PRO_5039242392" description="Lipoprotein" evidence="2">
    <location>
        <begin position="21"/>
        <end position="406"/>
    </location>
</feature>
<protein>
    <recommendedName>
        <fullName evidence="5">Lipoprotein</fullName>
    </recommendedName>
</protein>
<evidence type="ECO:0000313" key="4">
    <source>
        <dbReference type="Proteomes" id="UP000014393"/>
    </source>
</evidence>
<reference evidence="3 4" key="1">
    <citation type="submission" date="2013-05" db="EMBL/GenBank/DDBJ databases">
        <title>The Genome Sequence of Actinobaculum schaalii FB123-CNA2.</title>
        <authorList>
            <consortium name="The Broad Institute Genomics Platform"/>
            <person name="Earl A."/>
            <person name="Ward D."/>
            <person name="Feldgarden M."/>
            <person name="Gevers D."/>
            <person name="Saerens B."/>
            <person name="Vaneechoutte M."/>
            <person name="Walker B."/>
            <person name="Young S."/>
            <person name="Zeng Q."/>
            <person name="Gargeya S."/>
            <person name="Fitzgerald M."/>
            <person name="Haas B."/>
            <person name="Abouelleil A."/>
            <person name="Allen A.W."/>
            <person name="Alvarado L."/>
            <person name="Arachchi H.M."/>
            <person name="Berlin A.M."/>
            <person name="Chapman S.B."/>
            <person name="Gainer-Dewar J."/>
            <person name="Goldberg J."/>
            <person name="Griggs A."/>
            <person name="Gujja S."/>
            <person name="Hansen M."/>
            <person name="Howarth C."/>
            <person name="Imamovic A."/>
            <person name="Ireland A."/>
            <person name="Larimer J."/>
            <person name="McCowan C."/>
            <person name="Murphy C."/>
            <person name="Pearson M."/>
            <person name="Poon T.W."/>
            <person name="Priest M."/>
            <person name="Roberts A."/>
            <person name="Saif S."/>
            <person name="Shea T."/>
            <person name="Sisk P."/>
            <person name="Sykes S."/>
            <person name="Wortman J."/>
            <person name="Nusbaum C."/>
            <person name="Birren B."/>
        </authorList>
    </citation>
    <scope>NUCLEOTIDE SEQUENCE [LARGE SCALE GENOMIC DNA]</scope>
    <source>
        <strain evidence="3 4">FB123-CNA-2</strain>
    </source>
</reference>
<dbReference type="RefSeq" id="WP_016442108.1">
    <property type="nucleotide sequence ID" value="NZ_KE150262.1"/>
</dbReference>
<name>S2VM83_9ACTO</name>
<feature type="region of interest" description="Disordered" evidence="1">
    <location>
        <begin position="26"/>
        <end position="52"/>
    </location>
</feature>
<evidence type="ECO:0000313" key="3">
    <source>
        <dbReference type="EMBL" id="EPD27906.1"/>
    </source>
</evidence>
<dbReference type="PATRIC" id="fig|883067.3.peg.468"/>
<keyword evidence="4" id="KW-1185">Reference proteome</keyword>
<accession>S2VM83</accession>
<evidence type="ECO:0000256" key="1">
    <source>
        <dbReference type="SAM" id="MobiDB-lite"/>
    </source>
</evidence>
<dbReference type="HOGENOM" id="CLU_677291_0_0_11"/>
<evidence type="ECO:0000256" key="2">
    <source>
        <dbReference type="SAM" id="SignalP"/>
    </source>
</evidence>
<keyword evidence="2" id="KW-0732">Signal</keyword>
<evidence type="ECO:0008006" key="5">
    <source>
        <dbReference type="Google" id="ProtNLM"/>
    </source>
</evidence>